<evidence type="ECO:0000313" key="1">
    <source>
        <dbReference type="EMBL" id="KAH7836804.1"/>
    </source>
</evidence>
<dbReference type="EMBL" id="CM037156">
    <property type="protein sequence ID" value="KAH7836804.1"/>
    <property type="molecule type" value="Genomic_DNA"/>
</dbReference>
<accession>A0ACB7X896</accession>
<organism evidence="1 2">
    <name type="scientific">Vaccinium darrowii</name>
    <dbReference type="NCBI Taxonomy" id="229202"/>
    <lineage>
        <taxon>Eukaryota</taxon>
        <taxon>Viridiplantae</taxon>
        <taxon>Streptophyta</taxon>
        <taxon>Embryophyta</taxon>
        <taxon>Tracheophyta</taxon>
        <taxon>Spermatophyta</taxon>
        <taxon>Magnoliopsida</taxon>
        <taxon>eudicotyledons</taxon>
        <taxon>Gunneridae</taxon>
        <taxon>Pentapetalae</taxon>
        <taxon>asterids</taxon>
        <taxon>Ericales</taxon>
        <taxon>Ericaceae</taxon>
        <taxon>Vaccinioideae</taxon>
        <taxon>Vaccinieae</taxon>
        <taxon>Vaccinium</taxon>
    </lineage>
</organism>
<sequence length="893" mass="99462">MGMVVAENEGSSSTSGDDQQREELNGGPKSPWKTPPTLVDPNAPPPSPPPHSPVMGADSWPALSHATAPKQLPPPPPPQLLDRVAPGAPAPPSPRSGEQQKLHGSGNPNPTHKHLPSRHQKAGSKRNQNVVPPFAGPLQYQQPSIPAVFHGMVPVPHIAVPGYAYQPCPVPYPSIETNLVKCGSEASMQPSVPPANTIDANRSLQPASQGDPNVYVTNFSNRRPNVQESGGHFNTWRNQRAFGPRDNVVVQNMGPTAFMRPPFFGPAPGFIGGPSFPGPPGSIYWLPATPPSPIRLPHPPPFVPHPLNALPSILPPETLALRTNIVKQIEYYFSDENLESDHYLISLMDDKGWVPISKIADFKRVKKMSTDIQFILDALQSSCVVEVQGNMIRRHDDWPKWIPALTEQKLASDSHRPLGQPAEEAVVSLKKVFDEEPSDNESLVQHLASGVGQIRQTTEKARFHSEKARFVHHEKIETAGTKMQSDLAVQNLGGLSDDFANTFMLDEELEQEHKTIKNDHLSSIRRIDDEDDEMIVSDQAVERLMIVTQNSNETGEGHGNGLNRSNSISNELASAINDGLYFYEQELKAKRSNRRKNKSGSESRDGNSKSPSTALAAINSRASDHSSGCEGPESTNNRRKQSKGFSKLQHRLFSGNFKNHGTCRNSLGLISESPPSSSVGYFFGSTPPESHSLRSSKLSASPHGNLTADSPPVGSMPKLFPPFQHPSHQLLEENGFKQQKYMKFHKRCLSDRKKLGIGCSEEMNTLYRFWSYFLRDMFVPTMYDEFRKLAQEDAAANYNYGLECLFRFYSYGLENEFREEVYEDFEQLTLDCYTKGNLYGLEKYWAFHHYRGARGQKAPVKKHPELDRLLREEYRSLDDFHRAKGKTDVVKED</sequence>
<reference evidence="1 2" key="1">
    <citation type="journal article" date="2021" name="Hortic Res">
        <title>High-quality reference genome and annotation aids understanding of berry development for evergreen blueberry (Vaccinium darrowii).</title>
        <authorList>
            <person name="Yu J."/>
            <person name="Hulse-Kemp A.M."/>
            <person name="Babiker E."/>
            <person name="Staton M."/>
        </authorList>
    </citation>
    <scope>NUCLEOTIDE SEQUENCE [LARGE SCALE GENOMIC DNA]</scope>
    <source>
        <strain evidence="2">cv. NJ 8807/NJ 8810</strain>
        <tissue evidence="1">Young leaf</tissue>
    </source>
</reference>
<keyword evidence="2" id="KW-1185">Reference proteome</keyword>
<proteinExistence type="predicted"/>
<name>A0ACB7X896_9ERIC</name>
<protein>
    <submittedName>
        <fullName evidence="1">Uncharacterized protein</fullName>
    </submittedName>
</protein>
<evidence type="ECO:0000313" key="2">
    <source>
        <dbReference type="Proteomes" id="UP000828048"/>
    </source>
</evidence>
<comment type="caution">
    <text evidence="1">The sequence shown here is derived from an EMBL/GenBank/DDBJ whole genome shotgun (WGS) entry which is preliminary data.</text>
</comment>
<dbReference type="Proteomes" id="UP000828048">
    <property type="component" value="Chromosome 6"/>
</dbReference>
<gene>
    <name evidence="1" type="ORF">Vadar_005916</name>
</gene>